<keyword evidence="8 12" id="KW-1133">Transmembrane helix</keyword>
<evidence type="ECO:0000256" key="5">
    <source>
        <dbReference type="ARBA" id="ARBA00022692"/>
    </source>
</evidence>
<evidence type="ECO:0000313" key="15">
    <source>
        <dbReference type="Proteomes" id="UP001642360"/>
    </source>
</evidence>
<dbReference type="GO" id="GO:0016020">
    <property type="term" value="C:membrane"/>
    <property type="evidence" value="ECO:0007669"/>
    <property type="project" value="UniProtKB-SubCell"/>
</dbReference>
<dbReference type="Gene3D" id="3.30.40.10">
    <property type="entry name" value="Zinc/RING finger domain, C3HC4 (zinc finger)"/>
    <property type="match status" value="1"/>
</dbReference>
<keyword evidence="15" id="KW-1185">Reference proteome</keyword>
<dbReference type="EC" id="2.3.2.27" evidence="3"/>
<dbReference type="AlphaFoldDB" id="A0ABC8RE81"/>
<sequence length="171" mass="18461">MRHQYHLHRLLLDTNLPTNGSRMTSSDAGDANFDSNMVIILAALLCALICALSLNSIARCALRCGRRLAFETPEQAASRLASTGLKRDTLSEIPVVVYKTSGLDSLATDCPICLGEFSEGETVRILPKCNHGFHVKCIDTWLVLHSSCPTCRQLLPEHPGSSNSNAGVVGV</sequence>
<reference evidence="14 15" key="1">
    <citation type="submission" date="2024-02" db="EMBL/GenBank/DDBJ databases">
        <authorList>
            <person name="Vignale AGUSTIN F."/>
            <person name="Sosa J E."/>
            <person name="Modenutti C."/>
        </authorList>
    </citation>
    <scope>NUCLEOTIDE SEQUENCE [LARGE SCALE GENOMIC DNA]</scope>
</reference>
<evidence type="ECO:0000256" key="8">
    <source>
        <dbReference type="ARBA" id="ARBA00022989"/>
    </source>
</evidence>
<dbReference type="SUPFAM" id="SSF57850">
    <property type="entry name" value="RING/U-box"/>
    <property type="match status" value="1"/>
</dbReference>
<dbReference type="SMART" id="SM00184">
    <property type="entry name" value="RING"/>
    <property type="match status" value="1"/>
</dbReference>
<dbReference type="PANTHER" id="PTHR46905">
    <property type="entry name" value="RING-H2 FINGER PROTEIN ATL78"/>
    <property type="match status" value="1"/>
</dbReference>
<keyword evidence="4" id="KW-0808">Transferase</keyword>
<dbReference type="PANTHER" id="PTHR46905:SF21">
    <property type="entry name" value="RING-TYPE E3 UBIQUITIN TRANSFERASE"/>
    <property type="match status" value="1"/>
</dbReference>
<evidence type="ECO:0000256" key="12">
    <source>
        <dbReference type="SAM" id="Phobius"/>
    </source>
</evidence>
<evidence type="ECO:0000256" key="3">
    <source>
        <dbReference type="ARBA" id="ARBA00012483"/>
    </source>
</evidence>
<evidence type="ECO:0000256" key="10">
    <source>
        <dbReference type="ARBA" id="ARBA00024209"/>
    </source>
</evidence>
<keyword evidence="9 12" id="KW-0472">Membrane</keyword>
<evidence type="ECO:0000256" key="2">
    <source>
        <dbReference type="ARBA" id="ARBA00004167"/>
    </source>
</evidence>
<evidence type="ECO:0000256" key="6">
    <source>
        <dbReference type="ARBA" id="ARBA00022723"/>
    </source>
</evidence>
<keyword evidence="6" id="KW-0479">Metal-binding</keyword>
<keyword evidence="11" id="KW-0863">Zinc-finger</keyword>
<dbReference type="Proteomes" id="UP001642360">
    <property type="component" value="Unassembled WGS sequence"/>
</dbReference>
<gene>
    <name evidence="14" type="ORF">ILEXP_LOCUS10981</name>
</gene>
<feature type="domain" description="RING-type" evidence="13">
    <location>
        <begin position="110"/>
        <end position="152"/>
    </location>
</feature>
<dbReference type="PROSITE" id="PS50089">
    <property type="entry name" value="ZF_RING_2"/>
    <property type="match status" value="1"/>
</dbReference>
<evidence type="ECO:0000256" key="11">
    <source>
        <dbReference type="PROSITE-ProRule" id="PRU00175"/>
    </source>
</evidence>
<evidence type="ECO:0000256" key="1">
    <source>
        <dbReference type="ARBA" id="ARBA00000900"/>
    </source>
</evidence>
<accession>A0ABC8RE81</accession>
<comment type="similarity">
    <text evidence="10">Belongs to the RING-type zinc finger family. ATL subfamily.</text>
</comment>
<evidence type="ECO:0000313" key="14">
    <source>
        <dbReference type="EMBL" id="CAK9143281.1"/>
    </source>
</evidence>
<dbReference type="InterPro" id="IPR013083">
    <property type="entry name" value="Znf_RING/FYVE/PHD"/>
</dbReference>
<evidence type="ECO:0000256" key="7">
    <source>
        <dbReference type="ARBA" id="ARBA00022833"/>
    </source>
</evidence>
<evidence type="ECO:0000256" key="4">
    <source>
        <dbReference type="ARBA" id="ARBA00022679"/>
    </source>
</evidence>
<evidence type="ECO:0000256" key="9">
    <source>
        <dbReference type="ARBA" id="ARBA00023136"/>
    </source>
</evidence>
<dbReference type="GO" id="GO:0061630">
    <property type="term" value="F:ubiquitin protein ligase activity"/>
    <property type="evidence" value="ECO:0007669"/>
    <property type="project" value="UniProtKB-EC"/>
</dbReference>
<dbReference type="GO" id="GO:0008270">
    <property type="term" value="F:zinc ion binding"/>
    <property type="evidence" value="ECO:0007669"/>
    <property type="project" value="UniProtKB-KW"/>
</dbReference>
<protein>
    <recommendedName>
        <fullName evidence="3">RING-type E3 ubiquitin transferase</fullName>
        <ecNumber evidence="3">2.3.2.27</ecNumber>
    </recommendedName>
</protein>
<keyword evidence="7" id="KW-0862">Zinc</keyword>
<comment type="subcellular location">
    <subcellularLocation>
        <location evidence="2">Membrane</location>
        <topology evidence="2">Single-pass membrane protein</topology>
    </subcellularLocation>
</comment>
<comment type="catalytic activity">
    <reaction evidence="1">
        <text>S-ubiquitinyl-[E2 ubiquitin-conjugating enzyme]-L-cysteine + [acceptor protein]-L-lysine = [E2 ubiquitin-conjugating enzyme]-L-cysteine + N(6)-ubiquitinyl-[acceptor protein]-L-lysine.</text>
        <dbReference type="EC" id="2.3.2.27"/>
    </reaction>
</comment>
<evidence type="ECO:0000259" key="13">
    <source>
        <dbReference type="PROSITE" id="PS50089"/>
    </source>
</evidence>
<dbReference type="CDD" id="cd16461">
    <property type="entry name" value="RING-H2_EL5-like"/>
    <property type="match status" value="1"/>
</dbReference>
<proteinExistence type="inferred from homology"/>
<comment type="caution">
    <text evidence="14">The sequence shown here is derived from an EMBL/GenBank/DDBJ whole genome shotgun (WGS) entry which is preliminary data.</text>
</comment>
<dbReference type="Pfam" id="PF13639">
    <property type="entry name" value="zf-RING_2"/>
    <property type="match status" value="1"/>
</dbReference>
<dbReference type="InterPro" id="IPR044602">
    <property type="entry name" value="ATL10/ATL72-79-like"/>
</dbReference>
<dbReference type="InterPro" id="IPR001841">
    <property type="entry name" value="Znf_RING"/>
</dbReference>
<dbReference type="EMBL" id="CAUOFW020001282">
    <property type="protein sequence ID" value="CAK9143281.1"/>
    <property type="molecule type" value="Genomic_DNA"/>
</dbReference>
<keyword evidence="5 12" id="KW-0812">Transmembrane</keyword>
<organism evidence="14 15">
    <name type="scientific">Ilex paraguariensis</name>
    <name type="common">yerba mate</name>
    <dbReference type="NCBI Taxonomy" id="185542"/>
    <lineage>
        <taxon>Eukaryota</taxon>
        <taxon>Viridiplantae</taxon>
        <taxon>Streptophyta</taxon>
        <taxon>Embryophyta</taxon>
        <taxon>Tracheophyta</taxon>
        <taxon>Spermatophyta</taxon>
        <taxon>Magnoliopsida</taxon>
        <taxon>eudicotyledons</taxon>
        <taxon>Gunneridae</taxon>
        <taxon>Pentapetalae</taxon>
        <taxon>asterids</taxon>
        <taxon>campanulids</taxon>
        <taxon>Aquifoliales</taxon>
        <taxon>Aquifoliaceae</taxon>
        <taxon>Ilex</taxon>
    </lineage>
</organism>
<name>A0ABC8RE81_9AQUA</name>
<feature type="transmembrane region" description="Helical" evidence="12">
    <location>
        <begin position="37"/>
        <end position="58"/>
    </location>
</feature>